<accession>A0A9N8HX18</accession>
<dbReference type="AlphaFoldDB" id="A0A9N8HX18"/>
<dbReference type="Gene3D" id="3.40.30.10">
    <property type="entry name" value="Glutaredoxin"/>
    <property type="match status" value="1"/>
</dbReference>
<gene>
    <name evidence="1" type="ORF">SEMRO_2362_G324880.1</name>
</gene>
<dbReference type="EMBL" id="CAICTM010002360">
    <property type="protein sequence ID" value="CAB9528956.1"/>
    <property type="molecule type" value="Genomic_DNA"/>
</dbReference>
<organism evidence="1 2">
    <name type="scientific">Seminavis robusta</name>
    <dbReference type="NCBI Taxonomy" id="568900"/>
    <lineage>
        <taxon>Eukaryota</taxon>
        <taxon>Sar</taxon>
        <taxon>Stramenopiles</taxon>
        <taxon>Ochrophyta</taxon>
        <taxon>Bacillariophyta</taxon>
        <taxon>Bacillariophyceae</taxon>
        <taxon>Bacillariophycidae</taxon>
        <taxon>Naviculales</taxon>
        <taxon>Naviculaceae</taxon>
        <taxon>Seminavis</taxon>
    </lineage>
</organism>
<name>A0A9N8HX18_9STRA</name>
<protein>
    <submittedName>
        <fullName evidence="1">Uncharacterized protein</fullName>
    </submittedName>
</protein>
<evidence type="ECO:0000313" key="2">
    <source>
        <dbReference type="Proteomes" id="UP001153069"/>
    </source>
</evidence>
<keyword evidence="2" id="KW-1185">Reference proteome</keyword>
<dbReference type="Proteomes" id="UP001153069">
    <property type="component" value="Unassembled WGS sequence"/>
</dbReference>
<sequence length="79" mass="8829">MRLRPSIPWVADYLSKQPFADQIELIGAKDVRVTGNFEVTVKSTGQTLHSKRAGKGKAESARERAMIAEQIVDLLDEME</sequence>
<proteinExistence type="predicted"/>
<comment type="caution">
    <text evidence="1">The sequence shown here is derived from an EMBL/GenBank/DDBJ whole genome shotgun (WGS) entry which is preliminary data.</text>
</comment>
<evidence type="ECO:0000313" key="1">
    <source>
        <dbReference type="EMBL" id="CAB9528956.1"/>
    </source>
</evidence>
<reference evidence="1" key="1">
    <citation type="submission" date="2020-06" db="EMBL/GenBank/DDBJ databases">
        <authorList>
            <consortium name="Plant Systems Biology data submission"/>
        </authorList>
    </citation>
    <scope>NUCLEOTIDE SEQUENCE</scope>
    <source>
        <strain evidence="1">D6</strain>
    </source>
</reference>